<dbReference type="AlphaFoldDB" id="X6LJD3"/>
<name>X6LJD3_RETFI</name>
<protein>
    <submittedName>
        <fullName evidence="2">Uncharacterized protein</fullName>
    </submittedName>
</protein>
<reference evidence="2 3" key="1">
    <citation type="journal article" date="2013" name="Curr. Biol.">
        <title>The Genome of the Foraminiferan Reticulomyxa filosa.</title>
        <authorList>
            <person name="Glockner G."/>
            <person name="Hulsmann N."/>
            <person name="Schleicher M."/>
            <person name="Noegel A.A."/>
            <person name="Eichinger L."/>
            <person name="Gallinger C."/>
            <person name="Pawlowski J."/>
            <person name="Sierra R."/>
            <person name="Euteneuer U."/>
            <person name="Pillet L."/>
            <person name="Moustafa A."/>
            <person name="Platzer M."/>
            <person name="Groth M."/>
            <person name="Szafranski K."/>
            <person name="Schliwa M."/>
        </authorList>
    </citation>
    <scope>NUCLEOTIDE SEQUENCE [LARGE SCALE GENOMIC DNA]</scope>
</reference>
<accession>X6LJD3</accession>
<organism evidence="2 3">
    <name type="scientific">Reticulomyxa filosa</name>
    <dbReference type="NCBI Taxonomy" id="46433"/>
    <lineage>
        <taxon>Eukaryota</taxon>
        <taxon>Sar</taxon>
        <taxon>Rhizaria</taxon>
        <taxon>Retaria</taxon>
        <taxon>Foraminifera</taxon>
        <taxon>Monothalamids</taxon>
        <taxon>Reticulomyxidae</taxon>
        <taxon>Reticulomyxa</taxon>
    </lineage>
</organism>
<dbReference type="Proteomes" id="UP000023152">
    <property type="component" value="Unassembled WGS sequence"/>
</dbReference>
<feature type="transmembrane region" description="Helical" evidence="1">
    <location>
        <begin position="12"/>
        <end position="33"/>
    </location>
</feature>
<keyword evidence="1" id="KW-1133">Transmembrane helix</keyword>
<keyword evidence="1" id="KW-0472">Membrane</keyword>
<keyword evidence="3" id="KW-1185">Reference proteome</keyword>
<feature type="non-terminal residue" evidence="2">
    <location>
        <position position="1"/>
    </location>
</feature>
<evidence type="ECO:0000313" key="2">
    <source>
        <dbReference type="EMBL" id="ETO00825.1"/>
    </source>
</evidence>
<dbReference type="EMBL" id="ASPP01039951">
    <property type="protein sequence ID" value="ETO00825.1"/>
    <property type="molecule type" value="Genomic_DNA"/>
</dbReference>
<proteinExistence type="predicted"/>
<feature type="transmembrane region" description="Helical" evidence="1">
    <location>
        <begin position="97"/>
        <end position="117"/>
    </location>
</feature>
<gene>
    <name evidence="2" type="ORF">RFI_36615</name>
</gene>
<keyword evidence="1" id="KW-0812">Transmembrane</keyword>
<comment type="caution">
    <text evidence="2">The sequence shown here is derived from an EMBL/GenBank/DDBJ whole genome shotgun (WGS) entry which is preliminary data.</text>
</comment>
<evidence type="ECO:0000313" key="3">
    <source>
        <dbReference type="Proteomes" id="UP000023152"/>
    </source>
</evidence>
<evidence type="ECO:0000256" key="1">
    <source>
        <dbReference type="SAM" id="Phobius"/>
    </source>
</evidence>
<sequence>DGSMILTKLLPIMLCFLIQYVQIYLFVTLIITFNAESCFHHTLPYIISSNNFGYRCFVIKTRNKVSNKKKTEMILFCCNVGLSIEYDEQSKKKYLSIFMYMLMMLSYFLVDIILHLLQKCTDIQ</sequence>